<dbReference type="PANTHER" id="PTHR45527:SF1">
    <property type="entry name" value="FATTY ACID SYNTHASE"/>
    <property type="match status" value="1"/>
</dbReference>
<evidence type="ECO:0000256" key="1">
    <source>
        <dbReference type="ARBA" id="ARBA00001957"/>
    </source>
</evidence>
<evidence type="ECO:0000313" key="8">
    <source>
        <dbReference type="Proteomes" id="UP000214684"/>
    </source>
</evidence>
<dbReference type="Gene3D" id="3.30.300.30">
    <property type="match status" value="3"/>
</dbReference>
<dbReference type="CDD" id="cd19531">
    <property type="entry name" value="LCL_NRPS-like"/>
    <property type="match status" value="1"/>
</dbReference>
<comment type="caution">
    <text evidence="7">The sequence shown here is derived from an EMBL/GenBank/DDBJ whole genome shotgun (WGS) entry which is preliminary data.</text>
</comment>
<dbReference type="NCBIfam" id="TIGR01720">
    <property type="entry name" value="NRPS-para261"/>
    <property type="match status" value="1"/>
</dbReference>
<dbReference type="Gene3D" id="3.30.559.30">
    <property type="entry name" value="Nonribosomal peptide synthetase, condensation domain"/>
    <property type="match status" value="4"/>
</dbReference>
<dbReference type="InterPro" id="IPR045851">
    <property type="entry name" value="AMP-bd_C_sf"/>
</dbReference>
<dbReference type="SUPFAM" id="SSF52777">
    <property type="entry name" value="CoA-dependent acyltransferases"/>
    <property type="match status" value="8"/>
</dbReference>
<sequence length="3615" mass="409368">MNDNIVGYELSENQKNLWNVSKNSPDFFYNQVILNVKSNLSIDDFLNALNVVIKNNDVLKFRLVQDSNFTYPFQIESTDTAVVWHEIELDTNTVEANSVLDYSYNPLTDNPVRVCFAKEAGQLKQVVVRLYSLWGDAYSCLYLCDEIGKIIVSDKKEDIQDKETIDYASFSTWQNDLINEPEREAIVFWKNYNYQLTNTLIPFSNEAASFRPEKKQIGTITGDDYLKIKNYCLTNNCQIKTLFLLNFISYLFQFSEDELTIGLSGFKREYTELDATLGLVSKNIPLKISKINEFGFAEAVKNIETQIEFVQEWSDFFTLNRGDATTRFSKTAYFNYCFEFIDLATTFPEATDLFEFKELYAIQDIFDLKISCIDSGNSFSVALYYNQESFNDVAIDIISGQFQKNYLALIDNTNFEISDIEKSIIESSNNTHANFQEYSSVVQLFEQQSKLFPDRISLFNEHTQLSYSELQTRSNQFKNYLIEEHNIKKGDAICIVGEGSEWLITCILGIIKAGAYYIPIDNKYPKDRIEYIINESNCKVLISDPANEIVNAISHIVKIDPFNPEIYTTERKNYPIEIRPEDLVYCIYTSGSTGNPKGCIISHSSLLNYIQWANEYYFEGSDCGNWGLITSISFDLTVTSIFTSLTRGKKLWLGDFKKDINDLLIEAFSNSQIDTLKLTPAHISLLGELEIKSSTIKKIICGGEKLLKYQVEVLKSINNEIEIYNEYGPTETTVGCSIYEVKSSNEAITIGKPIANTAIYILTDTKLYAPIGVSGEIFIGGSGLAQGYLNRLDLTTEKFIVNPFINGERLYKTGDIGRWLPDGTIEYLGRIDDQVKIRGYRIELGEIEQFISNQDFINQSVVIVKERENEKFLVAYYVAEKEIDKKVLQDNLKKVLPDYMAPSYYVQLETIPLTSNGKVDRKALPGIDKNDLIKAEYIAARTTEEALLVQIWGDILKHDSISIKDSFYNLGGDSIKSILVVSRLRQKGYSLKVDQILRNPVLENLAKLIESNTQFIDQAEVKGSVVLTPVQRDFFENETITNKNYFNQSVLLKSNQNIDPIILERCIAALVLHHDALRMVYTPEQGSWQQYNGDSSEAHYKINFYDLQEDSNQVESLSTIGAQLQAGLDINSGILFQAGHFRMSDGDRLALIIHHLVIDGISWRILLEDLSNLYEAFQNNSVFSLPLKTDSFQRWASLQQEYALSDKMQQERLYWEELSKTPIALLPNDRKLGEDSKTSQSKGFVLDAAITQKLQTQSHQVYNTEINDILLASLGLAIREVFDVEKTVVKMEGHGREDIIDGVDIGRTIGWFTSLYPFILDVSETENHVLISVKEALRKIPNKGIGYSILKYMDKDFSNELIPSIQFNYLGDFGNNAVGSNKDALFNFSSEDIGPSVAASNKQSEVLLDVNGMMVSGELSLSINYSSHAFSPETIEKLVISYENQLRDLIEALTSIEENHLTPSDLTFKGLAYKELAALNKENNVEDIYELSPSQQGMYYHWLVDNSSPMYSIQTSYRLHFEDLAIDTVKQAYEQLIKRYSILRTSFSNSYGGVPLQIVHKAAPDTFSYEQILEINDQDAYLHQVNVNDKLKGFDFETPALMRLKVLELAAGQYEFLWSYHHILMDGWCISIVINDFYSILSAIKNNQELSLPEPIKYSNYINWLSKIDKKSALGYWKNYLKDVASITQIPFQKKKAVSDNVVTFKSQNFNVEGELFQKINQVCQELEITPNTFIQGVWGYLLSSYNNTNDIVFGSIVSGRPGDLAGVENMIGLFMNMIPVKVSYSRGETIKSFLKKMHSEVLESAPYHYFNLSEVQSQSSLGMDLINNYIVFENYFIESSREHLADESYTKSESNIALERMIYTDQSNYDFSIIVLPSATSFDIEFKYNSDLFELEAIQNIVSHFSTVTKQFSDKNDILLEDITYLSEQEQHQLLVDFNATATVYPGDKTFVDLFEEQVARTPNQPAIVSADEQISYKELDAVSTTLSKILRKDYAIAKGDMIGVQLNRSPWSMISILAILKSGAVYIPIDSELPTNRKTFIAEDTALKLLITQSSFIPELDFYQGAVLDITQDFDTTLYHDITLDPVALEPHDLAYIIYTSGSTGNPKGVMIEQSSLTNYLSWAKAYYLGQELQNTNFGLFTSLSFDLTITSLFLPLISGGHLKIFKAEDDVLTVLKDYFESDLSCIKLTPAHISLLESLEIKSDQIEIAIVGGEELRKDHVAILKRINPSIKIYNEYGPTEATVGCSIYDATQAEQDITIGKPIANTAIYILDEFNNLQGTGVIGELCIGGAGLARGYLNRSDLTTEKFIANPFVANERIYKTGDLARWLPDGSIDYLGRIDNQIKIRGYRIEFGEIESSIFQYSAAVKQVVAEVKVINDEKVIVVYYVSETPIDKSDLRAYLSQNIPHYMVPGFYVALDALPITSNGKVDRKALPEVTGVDIIKKEYQAPRNEIEQKLAVIWQEILALQKIGISDNFFELGGNSLLVLQVFNRIKLELGKNVAFTIFFENPTIAFLSTQLQDSEYVRIPQALVSESYPLSNSQQRFWLLSQLKGGGLAYNMSTTVQLTGVVDQAKFQQTFGFLMERHEILRTAFRTNEQGEVRQYIIDPSVLEFTIQQKDLTGQSGQQNGVADYLQQSNSIPFDLAQSPLLRASMIRLDNNSHVFSITMHHIIGDGWSIELLISEMVQVYNALVEGQTVNLPELPIQYKDYAQWQNQELQQDKNQQSEHYWLEQFAGELPVLELPGFKARPIVQTYNGESQKHSFGKELLEKLKKFSETQDVTLFMTLISGINVLLHKYSSQDDIIIGTPIAGREHPDLEHQIGLYLNTLAIRTRIQAQDQFLELLAAQKQTLLKAYDHQNYPFDLLVGKLNLKRDTSRSALFDVMVVLQNQAQLNTLNNGDSLQGLQVQAYDLEQKTSKLDLELTFVETADGLLLNIVYNTDIYGQDQIHKIFKNLENVFDQVLEQPAIQLQDITYLSEQEQHQLLVDFNATATVYPGDKTFVDLFEEQVARTPNQPAIVSADEQISYKELDAVSTTLSKILRKDYAIAKGDMIGVQLNRSPWSMISILAILKSGAVYIPIDSELPTNRKTFIAEDTALKLLITQSSFIPELDFYQGAVLDITQDFDTTLYQDITLDPVALEPYDLAYIIYTSGSTGNPKGVMIEQSSLTNYLSWAKAYYLDQELQNTNFGLFTSLSFDLTITSLFLPLISGGHLKIFKAEDDVLTILKDYFESDLSCIKLTPAHISLLESLEIKSDQIEIAIVGGEELRKDHVAILKRINPSIKIYNEYGPTEATVGCSIYDATQADQDITIGKPIANTAIYILDEFNNLQGTGVIGELCIGGAGLARGYLNRSDLTTEKFIANPFVANERIYKTGDLARWLPDGSIDYLGRIDNQIKIRGYRIEFGEIESSIFQYSVAVKQVVAEVKVINDEKVIVVYYVSETSIDKSDLRAYLSQNIPHYMVPGFYVALDALPITSNGKVDRKALPEVTGEDLIKKEYQAPRNEIEEKLIGMIANILNCDENEIGINDNFFDLGMNSLTLIKMVNLIKMELKTEVTISMLFEFSNVNRLSDKIFNLISAQVDDLFDNSEDYVDLSQETEDFLEQFID</sequence>
<dbReference type="NCBIfam" id="NF003417">
    <property type="entry name" value="PRK04813.1"/>
    <property type="match status" value="3"/>
</dbReference>
<dbReference type="Pfam" id="PF13193">
    <property type="entry name" value="AMP-binding_C"/>
    <property type="match status" value="3"/>
</dbReference>
<dbReference type="GO" id="GO:0031177">
    <property type="term" value="F:phosphopantetheine binding"/>
    <property type="evidence" value="ECO:0007669"/>
    <property type="project" value="InterPro"/>
</dbReference>
<dbReference type="InterPro" id="IPR023213">
    <property type="entry name" value="CAT-like_dom_sf"/>
</dbReference>
<name>A0A227PGV1_9FLAO</name>
<keyword evidence="5" id="KW-0677">Repeat</keyword>
<dbReference type="InterPro" id="IPR010060">
    <property type="entry name" value="NRPS_synth"/>
</dbReference>
<dbReference type="GO" id="GO:0003824">
    <property type="term" value="F:catalytic activity"/>
    <property type="evidence" value="ECO:0007669"/>
    <property type="project" value="InterPro"/>
</dbReference>
<dbReference type="InterPro" id="IPR001242">
    <property type="entry name" value="Condensation_dom"/>
</dbReference>
<dbReference type="GO" id="GO:0044550">
    <property type="term" value="P:secondary metabolite biosynthetic process"/>
    <property type="evidence" value="ECO:0007669"/>
    <property type="project" value="TreeGrafter"/>
</dbReference>
<comment type="cofactor">
    <cofactor evidence="1">
        <name>pantetheine 4'-phosphate</name>
        <dbReference type="ChEBI" id="CHEBI:47942"/>
    </cofactor>
</comment>
<dbReference type="InterPro" id="IPR000873">
    <property type="entry name" value="AMP-dep_synth/lig_dom"/>
</dbReference>
<dbReference type="Proteomes" id="UP000214684">
    <property type="component" value="Unassembled WGS sequence"/>
</dbReference>
<evidence type="ECO:0000256" key="5">
    <source>
        <dbReference type="ARBA" id="ARBA00022737"/>
    </source>
</evidence>
<dbReference type="FunFam" id="2.30.38.10:FF:000001">
    <property type="entry name" value="Non-ribosomal peptide synthetase PvdI"/>
    <property type="match status" value="2"/>
</dbReference>
<dbReference type="SUPFAM" id="SSF47336">
    <property type="entry name" value="ACP-like"/>
    <property type="match status" value="3"/>
</dbReference>
<dbReference type="GO" id="GO:0043041">
    <property type="term" value="P:amino acid activation for nonribosomal peptide biosynthetic process"/>
    <property type="evidence" value="ECO:0007669"/>
    <property type="project" value="TreeGrafter"/>
</dbReference>
<dbReference type="InterPro" id="IPR006162">
    <property type="entry name" value="Ppantetheine_attach_site"/>
</dbReference>
<dbReference type="InterPro" id="IPR020806">
    <property type="entry name" value="PKS_PP-bd"/>
</dbReference>
<dbReference type="EMBL" id="MUGS01000004">
    <property type="protein sequence ID" value="OXG09141.1"/>
    <property type="molecule type" value="Genomic_DNA"/>
</dbReference>
<dbReference type="SMART" id="SM00823">
    <property type="entry name" value="PKS_PP"/>
    <property type="match status" value="2"/>
</dbReference>
<dbReference type="PROSITE" id="PS00455">
    <property type="entry name" value="AMP_BINDING"/>
    <property type="match status" value="2"/>
</dbReference>
<dbReference type="Gene3D" id="2.30.38.10">
    <property type="entry name" value="Luciferase, Domain 3"/>
    <property type="match status" value="3"/>
</dbReference>
<dbReference type="InterPro" id="IPR009081">
    <property type="entry name" value="PP-bd_ACP"/>
</dbReference>
<dbReference type="NCBIfam" id="TIGR01733">
    <property type="entry name" value="AA-adenyl-dom"/>
    <property type="match status" value="3"/>
</dbReference>
<dbReference type="InterPro" id="IPR036736">
    <property type="entry name" value="ACP-like_sf"/>
</dbReference>
<dbReference type="InterPro" id="IPR010071">
    <property type="entry name" value="AA_adenyl_dom"/>
</dbReference>
<proteinExistence type="inferred from homology"/>
<dbReference type="FunFam" id="1.10.1200.10:FF:000005">
    <property type="entry name" value="Nonribosomal peptide synthetase 1"/>
    <property type="match status" value="2"/>
</dbReference>
<dbReference type="CDD" id="cd19534">
    <property type="entry name" value="E_NRPS"/>
    <property type="match status" value="1"/>
</dbReference>
<gene>
    <name evidence="7" type="ORF">B0A64_03865</name>
</gene>
<dbReference type="RefSeq" id="WP_165769753.1">
    <property type="nucleotide sequence ID" value="NZ_MUGS01000004.1"/>
</dbReference>
<dbReference type="PROSITE" id="PS50075">
    <property type="entry name" value="CARRIER"/>
    <property type="match status" value="3"/>
</dbReference>
<dbReference type="PROSITE" id="PS00012">
    <property type="entry name" value="PHOSPHOPANTETHEINE"/>
    <property type="match status" value="1"/>
</dbReference>
<protein>
    <recommendedName>
        <fullName evidence="6">Carrier domain-containing protein</fullName>
    </recommendedName>
</protein>
<feature type="domain" description="Carrier" evidence="6">
    <location>
        <begin position="939"/>
        <end position="1013"/>
    </location>
</feature>
<reference evidence="7 8" key="1">
    <citation type="submission" date="2016-11" db="EMBL/GenBank/DDBJ databases">
        <title>Whole genomes of Flavobacteriaceae.</title>
        <authorList>
            <person name="Stine C."/>
            <person name="Li C."/>
            <person name="Tadesse D."/>
        </authorList>
    </citation>
    <scope>NUCLEOTIDE SEQUENCE [LARGE SCALE GENOMIC DNA]</scope>
    <source>
        <strain evidence="7 8">DSM 24704</strain>
    </source>
</reference>
<dbReference type="PANTHER" id="PTHR45527">
    <property type="entry name" value="NONRIBOSOMAL PEPTIDE SYNTHETASE"/>
    <property type="match status" value="1"/>
</dbReference>
<evidence type="ECO:0000313" key="7">
    <source>
        <dbReference type="EMBL" id="OXG09141.1"/>
    </source>
</evidence>
<feature type="domain" description="Carrier" evidence="6">
    <location>
        <begin position="3508"/>
        <end position="3585"/>
    </location>
</feature>
<dbReference type="InterPro" id="IPR025110">
    <property type="entry name" value="AMP-bd_C"/>
</dbReference>
<dbReference type="GO" id="GO:0005737">
    <property type="term" value="C:cytoplasm"/>
    <property type="evidence" value="ECO:0007669"/>
    <property type="project" value="TreeGrafter"/>
</dbReference>
<dbReference type="Gene3D" id="3.40.50.980">
    <property type="match status" value="6"/>
</dbReference>
<evidence type="ECO:0000256" key="2">
    <source>
        <dbReference type="ARBA" id="ARBA00006432"/>
    </source>
</evidence>
<dbReference type="FunFam" id="3.30.300.30:FF:000010">
    <property type="entry name" value="Enterobactin synthetase component F"/>
    <property type="match status" value="1"/>
</dbReference>
<feature type="domain" description="Carrier" evidence="6">
    <location>
        <begin position="2453"/>
        <end position="2528"/>
    </location>
</feature>
<dbReference type="Pfam" id="PF00668">
    <property type="entry name" value="Condensation"/>
    <property type="match status" value="4"/>
</dbReference>
<dbReference type="Gene3D" id="3.30.559.10">
    <property type="entry name" value="Chloramphenicol acetyltransferase-like domain"/>
    <property type="match status" value="4"/>
</dbReference>
<keyword evidence="8" id="KW-1185">Reference proteome</keyword>
<dbReference type="Pfam" id="PF00550">
    <property type="entry name" value="PP-binding"/>
    <property type="match status" value="3"/>
</dbReference>
<evidence type="ECO:0000256" key="3">
    <source>
        <dbReference type="ARBA" id="ARBA00022450"/>
    </source>
</evidence>
<dbReference type="Gene3D" id="1.10.1200.10">
    <property type="entry name" value="ACP-like"/>
    <property type="match status" value="3"/>
</dbReference>
<evidence type="ECO:0000256" key="4">
    <source>
        <dbReference type="ARBA" id="ARBA00022553"/>
    </source>
</evidence>
<accession>A0A227PGV1</accession>
<dbReference type="SUPFAM" id="SSF56801">
    <property type="entry name" value="Acetyl-CoA synthetase-like"/>
    <property type="match status" value="3"/>
</dbReference>
<dbReference type="InterPro" id="IPR020845">
    <property type="entry name" value="AMP-binding_CS"/>
</dbReference>
<comment type="similarity">
    <text evidence="2">Belongs to the ATP-dependent AMP-binding enzyme family.</text>
</comment>
<evidence type="ECO:0000259" key="6">
    <source>
        <dbReference type="PROSITE" id="PS50075"/>
    </source>
</evidence>
<organism evidence="7 8">
    <name type="scientific">Flavobacterium araucananum</name>
    <dbReference type="NCBI Taxonomy" id="946678"/>
    <lineage>
        <taxon>Bacteria</taxon>
        <taxon>Pseudomonadati</taxon>
        <taxon>Bacteroidota</taxon>
        <taxon>Flavobacteriia</taxon>
        <taxon>Flavobacteriales</taxon>
        <taxon>Flavobacteriaceae</taxon>
        <taxon>Flavobacterium</taxon>
    </lineage>
</organism>
<dbReference type="Pfam" id="PF00501">
    <property type="entry name" value="AMP-binding"/>
    <property type="match status" value="3"/>
</dbReference>
<dbReference type="FunFam" id="3.40.50.980:FF:000001">
    <property type="entry name" value="Non-ribosomal peptide synthetase"/>
    <property type="match status" value="1"/>
</dbReference>
<keyword evidence="4" id="KW-0597">Phosphoprotein</keyword>
<keyword evidence="3" id="KW-0596">Phosphopantetheine</keyword>
<dbReference type="FunFam" id="3.30.559.10:FF:000012">
    <property type="entry name" value="Non-ribosomal peptide synthetase"/>
    <property type="match status" value="1"/>
</dbReference>